<protein>
    <submittedName>
        <fullName evidence="2">3-oxoadipate enol-lactonase</fullName>
    </submittedName>
</protein>
<proteinExistence type="predicted"/>
<dbReference type="HOGENOM" id="CLU_020336_50_3_11"/>
<dbReference type="PANTHER" id="PTHR43798">
    <property type="entry name" value="MONOACYLGLYCEROL LIPASE"/>
    <property type="match status" value="1"/>
</dbReference>
<dbReference type="NCBIfam" id="TIGR02427">
    <property type="entry name" value="protocat_pcaD"/>
    <property type="match status" value="1"/>
</dbReference>
<sequence>MTPHHQITGPDTGEVVVLAGSIGSNLSMWDPQVPRLVDAGFRVVRFDNRGHGRSPVPDGPSSMADLAGDVVELLDTLGIERAHLVGLSLGGMIGMWLGAHEPSRIDRLVLCCTSAKLGTPQMWEERATQATTKGMVSIADGSIGRWFTPGWIQANPGLAKEYHHMTATVPAAGYASCCAAIGGMDLRDALPSITAPTLVIGGRDDQATPPEHAQLIADRIPGARLELVDGAAHLGNVEQPEIFGELITEHLTAR</sequence>
<dbReference type="Proteomes" id="UP000004705">
    <property type="component" value="Chromosome"/>
</dbReference>
<dbReference type="GO" id="GO:0047570">
    <property type="term" value="F:3-oxoadipate enol-lactonase activity"/>
    <property type="evidence" value="ECO:0007669"/>
    <property type="project" value="InterPro"/>
</dbReference>
<dbReference type="EMBL" id="CM001466">
    <property type="protein sequence ID" value="EHY91196.1"/>
    <property type="molecule type" value="Genomic_DNA"/>
</dbReference>
<organism evidence="2 3">
    <name type="scientific">Saccharomonospora azurea NA-128</name>
    <dbReference type="NCBI Taxonomy" id="882081"/>
    <lineage>
        <taxon>Bacteria</taxon>
        <taxon>Bacillati</taxon>
        <taxon>Actinomycetota</taxon>
        <taxon>Actinomycetes</taxon>
        <taxon>Pseudonocardiales</taxon>
        <taxon>Pseudonocardiaceae</taxon>
        <taxon>Saccharomonospora</taxon>
    </lineage>
</organism>
<dbReference type="RefSeq" id="WP_005445040.1">
    <property type="nucleotide sequence ID" value="NZ_CM001466.1"/>
</dbReference>
<dbReference type="PANTHER" id="PTHR43798:SF33">
    <property type="entry name" value="HYDROLASE, PUTATIVE (AFU_ORTHOLOGUE AFUA_2G14860)-RELATED"/>
    <property type="match status" value="1"/>
</dbReference>
<evidence type="ECO:0000259" key="1">
    <source>
        <dbReference type="Pfam" id="PF00561"/>
    </source>
</evidence>
<dbReference type="InterPro" id="IPR026968">
    <property type="entry name" value="PcaD/CatD"/>
</dbReference>
<dbReference type="Gene3D" id="3.40.50.1820">
    <property type="entry name" value="alpha/beta hydrolase"/>
    <property type="match status" value="1"/>
</dbReference>
<dbReference type="GO" id="GO:0016020">
    <property type="term" value="C:membrane"/>
    <property type="evidence" value="ECO:0007669"/>
    <property type="project" value="TreeGrafter"/>
</dbReference>
<dbReference type="PRINTS" id="PR00111">
    <property type="entry name" value="ABHYDROLASE"/>
</dbReference>
<evidence type="ECO:0000313" key="3">
    <source>
        <dbReference type="Proteomes" id="UP000004705"/>
    </source>
</evidence>
<dbReference type="InterPro" id="IPR050266">
    <property type="entry name" value="AB_hydrolase_sf"/>
</dbReference>
<gene>
    <name evidence="2" type="ORF">SacazDRAFT_04355</name>
</gene>
<dbReference type="SUPFAM" id="SSF53474">
    <property type="entry name" value="alpha/beta-Hydrolases"/>
    <property type="match status" value="1"/>
</dbReference>
<dbReference type="ESTHER" id="9pseu-h0k1d7">
    <property type="family name" value="Carboxymethylbutenolide_lactonase"/>
</dbReference>
<feature type="domain" description="AB hydrolase-1" evidence="1">
    <location>
        <begin position="15"/>
        <end position="125"/>
    </location>
</feature>
<dbReference type="OrthoDB" id="3396704at2"/>
<accession>H8G517</accession>
<dbReference type="Pfam" id="PF00561">
    <property type="entry name" value="Abhydrolase_1"/>
    <property type="match status" value="2"/>
</dbReference>
<keyword evidence="3" id="KW-1185">Reference proteome</keyword>
<dbReference type="GO" id="GO:0042952">
    <property type="term" value="P:beta-ketoadipate pathway"/>
    <property type="evidence" value="ECO:0007669"/>
    <property type="project" value="InterPro"/>
</dbReference>
<dbReference type="AlphaFoldDB" id="H8G517"/>
<name>H8G517_9PSEU</name>
<reference evidence="2 3" key="1">
    <citation type="journal article" date="2012" name="Stand. Genomic Sci.">
        <title>Genome sequence of the soil bacterium Saccharomonospora azurea type strain (NA-128(T)).</title>
        <authorList>
            <person name="Klenk H.P."/>
            <person name="Held B."/>
            <person name="Lucas S."/>
            <person name="Lapidus A."/>
            <person name="Copeland A."/>
            <person name="Hammon N."/>
            <person name="Pitluck S."/>
            <person name="Goodwin L.A."/>
            <person name="Han C."/>
            <person name="Tapia R."/>
            <person name="Brambilla E.M."/>
            <person name="Potter G."/>
            <person name="Land M."/>
            <person name="Ivanova N."/>
            <person name="Rohde M."/>
            <person name="Goker M."/>
            <person name="Detter J.C."/>
            <person name="Kyrpides N.C."/>
            <person name="Woyke T."/>
        </authorList>
    </citation>
    <scope>NUCLEOTIDE SEQUENCE [LARGE SCALE GENOMIC DNA]</scope>
    <source>
        <strain evidence="2 3">NA-128</strain>
    </source>
</reference>
<dbReference type="InterPro" id="IPR029058">
    <property type="entry name" value="AB_hydrolase_fold"/>
</dbReference>
<feature type="domain" description="AB hydrolase-1" evidence="1">
    <location>
        <begin position="167"/>
        <end position="238"/>
    </location>
</feature>
<evidence type="ECO:0000313" key="2">
    <source>
        <dbReference type="EMBL" id="EHY91196.1"/>
    </source>
</evidence>
<dbReference type="InterPro" id="IPR000073">
    <property type="entry name" value="AB_hydrolase_1"/>
</dbReference>